<gene>
    <name evidence="26" type="ORF">A1O9_05011</name>
</gene>
<keyword evidence="18" id="KW-0539">Nucleus</keyword>
<evidence type="ECO:0000256" key="12">
    <source>
        <dbReference type="ARBA" id="ARBA00022801"/>
    </source>
</evidence>
<evidence type="ECO:0000256" key="9">
    <source>
        <dbReference type="ARBA" id="ARBA00022722"/>
    </source>
</evidence>
<dbReference type="Pfam" id="PF13855">
    <property type="entry name" value="LRR_8"/>
    <property type="match status" value="1"/>
</dbReference>
<name>A0A072PJU7_9EURO</name>
<evidence type="ECO:0000256" key="21">
    <source>
        <dbReference type="ARBA" id="ARBA00031469"/>
    </source>
</evidence>
<dbReference type="InterPro" id="IPR005135">
    <property type="entry name" value="Endo/exonuclease/phosphatase"/>
</dbReference>
<dbReference type="AlphaFoldDB" id="A0A072PJU7"/>
<dbReference type="Pfam" id="PF03372">
    <property type="entry name" value="Exo_endo_phos"/>
    <property type="match status" value="2"/>
</dbReference>
<evidence type="ECO:0000256" key="5">
    <source>
        <dbReference type="ARBA" id="ARBA00010774"/>
    </source>
</evidence>
<dbReference type="EMBL" id="AMGV01000003">
    <property type="protein sequence ID" value="KEF60161.1"/>
    <property type="molecule type" value="Genomic_DNA"/>
</dbReference>
<evidence type="ECO:0000256" key="22">
    <source>
        <dbReference type="ARBA" id="ARBA00033317"/>
    </source>
</evidence>
<keyword evidence="8" id="KW-0433">Leucine-rich repeat</keyword>
<dbReference type="GeneID" id="25279938"/>
<dbReference type="GO" id="GO:0000932">
    <property type="term" value="C:P-body"/>
    <property type="evidence" value="ECO:0007669"/>
    <property type="project" value="EnsemblFungi"/>
</dbReference>
<comment type="cofactor">
    <cofactor evidence="2">
        <name>Mg(2+)</name>
        <dbReference type="ChEBI" id="CHEBI:18420"/>
    </cofactor>
</comment>
<evidence type="ECO:0000256" key="1">
    <source>
        <dbReference type="ARBA" id="ARBA00001663"/>
    </source>
</evidence>
<dbReference type="InterPro" id="IPR001611">
    <property type="entry name" value="Leu-rich_rpt"/>
</dbReference>
<dbReference type="GO" id="GO:0004535">
    <property type="term" value="F:poly(A)-specific ribonuclease activity"/>
    <property type="evidence" value="ECO:0007669"/>
    <property type="project" value="UniProtKB-EC"/>
</dbReference>
<evidence type="ECO:0000256" key="17">
    <source>
        <dbReference type="ARBA" id="ARBA00023163"/>
    </source>
</evidence>
<keyword evidence="7" id="KW-0963">Cytoplasm</keyword>
<evidence type="ECO:0000256" key="11">
    <source>
        <dbReference type="ARBA" id="ARBA00022737"/>
    </source>
</evidence>
<dbReference type="InterPro" id="IPR032675">
    <property type="entry name" value="LRR_dom_sf"/>
</dbReference>
<keyword evidence="13" id="KW-0269">Exonuclease</keyword>
<proteinExistence type="inferred from homology"/>
<feature type="domain" description="Endonuclease/exonuclease/phosphatase" evidence="25">
    <location>
        <begin position="601"/>
        <end position="720"/>
    </location>
</feature>
<reference evidence="26 27" key="1">
    <citation type="submission" date="2013-03" db="EMBL/GenBank/DDBJ databases">
        <title>The Genome Sequence of Exophiala aquamarina CBS 119918.</title>
        <authorList>
            <consortium name="The Broad Institute Genomics Platform"/>
            <person name="Cuomo C."/>
            <person name="de Hoog S."/>
            <person name="Gorbushina A."/>
            <person name="Walker B."/>
            <person name="Young S.K."/>
            <person name="Zeng Q."/>
            <person name="Gargeya S."/>
            <person name="Fitzgerald M."/>
            <person name="Haas B."/>
            <person name="Abouelleil A."/>
            <person name="Allen A.W."/>
            <person name="Alvarado L."/>
            <person name="Arachchi H.M."/>
            <person name="Berlin A.M."/>
            <person name="Chapman S.B."/>
            <person name="Gainer-Dewar J."/>
            <person name="Goldberg J."/>
            <person name="Griggs A."/>
            <person name="Gujja S."/>
            <person name="Hansen M."/>
            <person name="Howarth C."/>
            <person name="Imamovic A."/>
            <person name="Ireland A."/>
            <person name="Larimer J."/>
            <person name="McCowan C."/>
            <person name="Murphy C."/>
            <person name="Pearson M."/>
            <person name="Poon T.W."/>
            <person name="Priest M."/>
            <person name="Roberts A."/>
            <person name="Saif S."/>
            <person name="Shea T."/>
            <person name="Sisk P."/>
            <person name="Sykes S."/>
            <person name="Wortman J."/>
            <person name="Nusbaum C."/>
            <person name="Birren B."/>
        </authorList>
    </citation>
    <scope>NUCLEOTIDE SEQUENCE [LARGE SCALE GENOMIC DNA]</scope>
    <source>
        <strain evidence="26 27">CBS 119918</strain>
    </source>
</reference>
<comment type="caution">
    <text evidence="26">The sequence shown here is derived from an EMBL/GenBank/DDBJ whole genome shotgun (WGS) entry which is preliminary data.</text>
</comment>
<dbReference type="PROSITE" id="PS51450">
    <property type="entry name" value="LRR"/>
    <property type="match status" value="1"/>
</dbReference>
<evidence type="ECO:0000256" key="10">
    <source>
        <dbReference type="ARBA" id="ARBA00022723"/>
    </source>
</evidence>
<evidence type="ECO:0000256" key="7">
    <source>
        <dbReference type="ARBA" id="ARBA00022490"/>
    </source>
</evidence>
<feature type="region of interest" description="Disordered" evidence="24">
    <location>
        <begin position="1"/>
        <end position="63"/>
    </location>
</feature>
<dbReference type="Gene3D" id="3.80.10.10">
    <property type="entry name" value="Ribonuclease Inhibitor"/>
    <property type="match status" value="1"/>
</dbReference>
<feature type="compositionally biased region" description="Basic residues" evidence="24">
    <location>
        <begin position="94"/>
        <end position="113"/>
    </location>
</feature>
<evidence type="ECO:0000256" key="15">
    <source>
        <dbReference type="ARBA" id="ARBA00022884"/>
    </source>
</evidence>
<keyword evidence="14" id="KW-0460">Magnesium</keyword>
<accession>A0A072PJU7</accession>
<dbReference type="InterPro" id="IPR036691">
    <property type="entry name" value="Endo/exonu/phosph_ase_sf"/>
</dbReference>
<protein>
    <recommendedName>
        <fullName evidence="19">CCR4-Not complex 3'-5'-exoribonuclease subunit Ccr4</fullName>
        <ecNumber evidence="6">3.1.13.4</ecNumber>
    </recommendedName>
    <alternativeName>
        <fullName evidence="20">Carbon catabolite repressor protein 4</fullName>
    </alternativeName>
    <alternativeName>
        <fullName evidence="21">Cytoplasmic deadenylase</fullName>
    </alternativeName>
    <alternativeName>
        <fullName evidence="22">Glucose-repressible alcohol dehydrogenase transcriptional effector</fullName>
    </alternativeName>
</protein>
<dbReference type="SUPFAM" id="SSF56219">
    <property type="entry name" value="DNase I-like"/>
    <property type="match status" value="1"/>
</dbReference>
<dbReference type="GO" id="GO:0030015">
    <property type="term" value="C:CCR4-NOT core complex"/>
    <property type="evidence" value="ECO:0007669"/>
    <property type="project" value="EnsemblFungi"/>
</dbReference>
<keyword evidence="16" id="KW-0805">Transcription regulation</keyword>
<evidence type="ECO:0000256" key="20">
    <source>
        <dbReference type="ARBA" id="ARBA00030493"/>
    </source>
</evidence>
<dbReference type="InterPro" id="IPR050410">
    <property type="entry name" value="CCR4/nocturin_mRNA_transcr"/>
</dbReference>
<evidence type="ECO:0000256" key="24">
    <source>
        <dbReference type="SAM" id="MobiDB-lite"/>
    </source>
</evidence>
<feature type="compositionally biased region" description="Pro residues" evidence="24">
    <location>
        <begin position="31"/>
        <end position="48"/>
    </location>
</feature>
<dbReference type="InterPro" id="IPR003591">
    <property type="entry name" value="Leu-rich_rpt_typical-subtyp"/>
</dbReference>
<dbReference type="GO" id="GO:0005634">
    <property type="term" value="C:nucleus"/>
    <property type="evidence" value="ECO:0007669"/>
    <property type="project" value="UniProtKB-SubCell"/>
</dbReference>
<dbReference type="PANTHER" id="PTHR12121:SF100">
    <property type="entry name" value="POLY(A)-SPECIFIC RIBONUCLEASE"/>
    <property type="match status" value="1"/>
</dbReference>
<evidence type="ECO:0000313" key="27">
    <source>
        <dbReference type="Proteomes" id="UP000027920"/>
    </source>
</evidence>
<dbReference type="RefSeq" id="XP_013262751.1">
    <property type="nucleotide sequence ID" value="XM_013407297.1"/>
</dbReference>
<dbReference type="PANTHER" id="PTHR12121">
    <property type="entry name" value="CARBON CATABOLITE REPRESSOR PROTEIN 4"/>
    <property type="match status" value="1"/>
</dbReference>
<evidence type="ECO:0000256" key="18">
    <source>
        <dbReference type="ARBA" id="ARBA00023242"/>
    </source>
</evidence>
<comment type="function">
    <text evidence="23">Acts as a catalytic component of the CCR4-NOT core complex, which in the nucleus seems to be a general transcription factor, and in the cytoplasm the major mRNA deadenylase involved in mRNA turnover. Ccr4 has 3'-5' RNase activity with a strong preference for polyadenylated substrates and also low exonuclease activity towards single-stranded DNA.</text>
</comment>
<dbReference type="EC" id="3.1.13.4" evidence="6"/>
<dbReference type="HOGENOM" id="CLU_016428_4_0_1"/>
<keyword evidence="11" id="KW-0677">Repeat</keyword>
<dbReference type="GO" id="GO:0000289">
    <property type="term" value="P:nuclear-transcribed mRNA poly(A) tail shortening"/>
    <property type="evidence" value="ECO:0007669"/>
    <property type="project" value="EnsemblFungi"/>
</dbReference>
<keyword evidence="10" id="KW-0479">Metal-binding</keyword>
<evidence type="ECO:0000256" key="4">
    <source>
        <dbReference type="ARBA" id="ARBA00004496"/>
    </source>
</evidence>
<dbReference type="VEuPathDB" id="FungiDB:A1O9_05011"/>
<dbReference type="Gene3D" id="3.60.10.10">
    <property type="entry name" value="Endonuclease/exonuclease/phosphatase"/>
    <property type="match status" value="1"/>
</dbReference>
<keyword evidence="17" id="KW-0804">Transcription</keyword>
<dbReference type="GO" id="GO:0046872">
    <property type="term" value="F:metal ion binding"/>
    <property type="evidence" value="ECO:0007669"/>
    <property type="project" value="UniProtKB-KW"/>
</dbReference>
<feature type="region of interest" description="Disordered" evidence="24">
    <location>
        <begin position="91"/>
        <end position="156"/>
    </location>
</feature>
<comment type="similarity">
    <text evidence="5">Belongs to the CCR4/nocturin family.</text>
</comment>
<evidence type="ECO:0000256" key="2">
    <source>
        <dbReference type="ARBA" id="ARBA00001946"/>
    </source>
</evidence>
<evidence type="ECO:0000313" key="26">
    <source>
        <dbReference type="EMBL" id="KEF60161.1"/>
    </source>
</evidence>
<comment type="subcellular location">
    <subcellularLocation>
        <location evidence="4">Cytoplasm</location>
    </subcellularLocation>
    <subcellularLocation>
        <location evidence="3">Nucleus</location>
    </subcellularLocation>
</comment>
<dbReference type="SUPFAM" id="SSF52058">
    <property type="entry name" value="L domain-like"/>
    <property type="match status" value="1"/>
</dbReference>
<dbReference type="SMART" id="SM00369">
    <property type="entry name" value="LRR_TYP"/>
    <property type="match status" value="3"/>
</dbReference>
<evidence type="ECO:0000256" key="3">
    <source>
        <dbReference type="ARBA" id="ARBA00004123"/>
    </source>
</evidence>
<dbReference type="OrthoDB" id="428734at2759"/>
<evidence type="ECO:0000256" key="8">
    <source>
        <dbReference type="ARBA" id="ARBA00022614"/>
    </source>
</evidence>
<evidence type="ECO:0000256" key="6">
    <source>
        <dbReference type="ARBA" id="ARBA00012161"/>
    </source>
</evidence>
<keyword evidence="12" id="KW-0378">Hydrolase</keyword>
<evidence type="ECO:0000259" key="25">
    <source>
        <dbReference type="Pfam" id="PF03372"/>
    </source>
</evidence>
<evidence type="ECO:0000256" key="13">
    <source>
        <dbReference type="ARBA" id="ARBA00022839"/>
    </source>
</evidence>
<keyword evidence="9" id="KW-0540">Nuclease</keyword>
<dbReference type="STRING" id="1182545.A0A072PJU7"/>
<dbReference type="Proteomes" id="UP000027920">
    <property type="component" value="Unassembled WGS sequence"/>
</dbReference>
<organism evidence="26 27">
    <name type="scientific">Exophiala aquamarina CBS 119918</name>
    <dbReference type="NCBI Taxonomy" id="1182545"/>
    <lineage>
        <taxon>Eukaryota</taxon>
        <taxon>Fungi</taxon>
        <taxon>Dikarya</taxon>
        <taxon>Ascomycota</taxon>
        <taxon>Pezizomycotina</taxon>
        <taxon>Eurotiomycetes</taxon>
        <taxon>Chaetothyriomycetidae</taxon>
        <taxon>Chaetothyriales</taxon>
        <taxon>Herpotrichiellaceae</taxon>
        <taxon>Exophiala</taxon>
    </lineage>
</organism>
<comment type="catalytic activity">
    <reaction evidence="1">
        <text>Exonucleolytic cleavage of poly(A) to 5'-AMP.</text>
        <dbReference type="EC" id="3.1.13.4"/>
    </reaction>
</comment>
<evidence type="ECO:0000256" key="16">
    <source>
        <dbReference type="ARBA" id="ARBA00023015"/>
    </source>
</evidence>
<keyword evidence="15" id="KW-0694">RNA-binding</keyword>
<sequence>MADGAFRFTQPGAGQFYPSQHSHHRNQNRPASPPGPRRPFPTDPPSPSRSPVNPALSSNFNMYSQNGYQTQHGLMGAAQNHQRYGNMHMSKYQQPHHGHHNVNQHHGQQHHHGGQLGHQHSISGGGFQSSTPHLPTYAHEHMQNGNGNGLPSDEPELEIDNEHWREQKQYWDESKDLSGPNQRARTVAHHSKGVNYVPLGAAAEEIQTDNRGVAPSNGTVVSKQTWDELDLGGQGLCALSPVLFNPSYHFLKRLDLVYNQLEALPPEIGRLKSLEHLDVSFNQLTELPEEIGMLSNLKQLLLFNNNIQSLCYEVGFLYKLEVLGVYGNPLEQGQRDKITEGGTRKLVEYLRESMPEPPPPREREWHQLEEIAENDLKQDTIKAITYNILCDRYATPSYYGWVPERVLGWAYRKTLLIDEMREMNADIICLQELDRTSYDEFFRPELAVSGYKGFYGQKGRAETLGDHAKFVDGCGTFWTDKKYILLDSQHLVLGRKAVERPGAKASADMLNRVWQRDDIATVVLLENRVTGSRLIVANTHLYWDPAFKDVKLIQAAVLLEELTKLSDKYAKFPPATNKQVFRFSGSEDEPLPEPGPSLAYSAGSQIPLIIAGDFNAAAGTAVYDLLTKKGMSAEHTDLIGRDYGQFSKLGMQHQFTLKSSYAPIEDEMPFTNYVPHYVDVLDYIWYSSNTLRVVGLLGQIDPEYLKRVPGLPNFHFPSDHISIAAEFKVEKQRSVQKAVEADFGPSSKK</sequence>
<dbReference type="GO" id="GO:0003723">
    <property type="term" value="F:RNA binding"/>
    <property type="evidence" value="ECO:0007669"/>
    <property type="project" value="UniProtKB-KW"/>
</dbReference>
<evidence type="ECO:0000256" key="19">
    <source>
        <dbReference type="ARBA" id="ARBA00023475"/>
    </source>
</evidence>
<evidence type="ECO:0000256" key="14">
    <source>
        <dbReference type="ARBA" id="ARBA00022842"/>
    </source>
</evidence>
<feature type="domain" description="Endonuclease/exonuclease/phosphatase" evidence="25">
    <location>
        <begin position="384"/>
        <end position="456"/>
    </location>
</feature>
<keyword evidence="27" id="KW-1185">Reference proteome</keyword>
<evidence type="ECO:0000256" key="23">
    <source>
        <dbReference type="ARBA" id="ARBA00045495"/>
    </source>
</evidence>